<comment type="caution">
    <text evidence="3">The sequence shown here is derived from an EMBL/GenBank/DDBJ whole genome shotgun (WGS) entry which is preliminary data.</text>
</comment>
<feature type="domain" description="Endonuclease/exonuclease/phosphatase" evidence="2">
    <location>
        <begin position="111"/>
        <end position="318"/>
    </location>
</feature>
<feature type="transmembrane region" description="Helical" evidence="1">
    <location>
        <begin position="15"/>
        <end position="40"/>
    </location>
</feature>
<keyword evidence="1" id="KW-1133">Transmembrane helix</keyword>
<reference evidence="3" key="1">
    <citation type="submission" date="2019-10" db="EMBL/GenBank/DDBJ databases">
        <title>Draft genome sequece of Microseira wollei NIES-4236.</title>
        <authorList>
            <person name="Yamaguchi H."/>
            <person name="Suzuki S."/>
            <person name="Kawachi M."/>
        </authorList>
    </citation>
    <scope>NUCLEOTIDE SEQUENCE</scope>
    <source>
        <strain evidence="3">NIES-4236</strain>
    </source>
</reference>
<evidence type="ECO:0000259" key="2">
    <source>
        <dbReference type="Pfam" id="PF03372"/>
    </source>
</evidence>
<dbReference type="InterPro" id="IPR005135">
    <property type="entry name" value="Endo/exonuclease/phosphatase"/>
</dbReference>
<dbReference type="InterPro" id="IPR036691">
    <property type="entry name" value="Endo/exonu/phosph_ase_sf"/>
</dbReference>
<evidence type="ECO:0000313" key="3">
    <source>
        <dbReference type="EMBL" id="GET44294.1"/>
    </source>
</evidence>
<evidence type="ECO:0000256" key="1">
    <source>
        <dbReference type="SAM" id="Phobius"/>
    </source>
</evidence>
<proteinExistence type="predicted"/>
<dbReference type="Gene3D" id="3.60.10.10">
    <property type="entry name" value="Endonuclease/exonuclease/phosphatase"/>
    <property type="match status" value="1"/>
</dbReference>
<organism evidence="3 4">
    <name type="scientific">Microseira wollei NIES-4236</name>
    <dbReference type="NCBI Taxonomy" id="2530354"/>
    <lineage>
        <taxon>Bacteria</taxon>
        <taxon>Bacillati</taxon>
        <taxon>Cyanobacteriota</taxon>
        <taxon>Cyanophyceae</taxon>
        <taxon>Oscillatoriophycideae</taxon>
        <taxon>Aerosakkonematales</taxon>
        <taxon>Aerosakkonemataceae</taxon>
        <taxon>Microseira</taxon>
    </lineage>
</organism>
<keyword evidence="1" id="KW-0472">Membrane</keyword>
<sequence>MQLKQIGKQLGSIQFWVNILAGGAALATAFSFAGSWWWIFAMLEHFRPQYCLLLAIAFFLDLIDRQPGLSQHFYLLWGIPLAINLSLLLPLFLPSFGHATNSIELRVLHATLDNDNPDVSKAIDYVNKQAPDIVSLLEVTPQSLPQLQAGLTNYQLVIAEPRTTSHGSAWFVSRQPSYPIEVKAAELIHLPPTSDRPILQITITYAGKPIDLLCFHAIRPRSASTVDFQRVEFEALAQWSRQRQAIVIGDFNSTPWYGSFRQMLHQSGLVNSQNGFGLQPTWHGSLLPILRIPIDHCLHSRSIVTVKRSIGSHIGSDHLPLLVTLGI</sequence>
<evidence type="ECO:0000313" key="4">
    <source>
        <dbReference type="Proteomes" id="UP001050975"/>
    </source>
</evidence>
<dbReference type="SUPFAM" id="SSF56219">
    <property type="entry name" value="DNase I-like"/>
    <property type="match status" value="1"/>
</dbReference>
<feature type="transmembrane region" description="Helical" evidence="1">
    <location>
        <begin position="75"/>
        <end position="93"/>
    </location>
</feature>
<dbReference type="Proteomes" id="UP001050975">
    <property type="component" value="Unassembled WGS sequence"/>
</dbReference>
<gene>
    <name evidence="3" type="ORF">MiSe_91200</name>
</gene>
<dbReference type="RefSeq" id="WP_226594017.1">
    <property type="nucleotide sequence ID" value="NZ_BLAY01000320.1"/>
</dbReference>
<protein>
    <recommendedName>
        <fullName evidence="2">Endonuclease/exonuclease/phosphatase domain-containing protein</fullName>
    </recommendedName>
</protein>
<dbReference type="EMBL" id="BLAY01000320">
    <property type="protein sequence ID" value="GET44294.1"/>
    <property type="molecule type" value="Genomic_DNA"/>
</dbReference>
<name>A0AAV3XSZ4_9CYAN</name>
<keyword evidence="1" id="KW-0812">Transmembrane</keyword>
<dbReference type="GO" id="GO:0003824">
    <property type="term" value="F:catalytic activity"/>
    <property type="evidence" value="ECO:0007669"/>
    <property type="project" value="InterPro"/>
</dbReference>
<feature type="transmembrane region" description="Helical" evidence="1">
    <location>
        <begin position="46"/>
        <end position="63"/>
    </location>
</feature>
<dbReference type="Pfam" id="PF03372">
    <property type="entry name" value="Exo_endo_phos"/>
    <property type="match status" value="1"/>
</dbReference>
<dbReference type="AlphaFoldDB" id="A0AAV3XSZ4"/>
<keyword evidence="4" id="KW-1185">Reference proteome</keyword>
<accession>A0AAV3XSZ4</accession>